<accession>A0AA35Z954</accession>
<feature type="region of interest" description="Disordered" evidence="1">
    <location>
        <begin position="171"/>
        <end position="213"/>
    </location>
</feature>
<feature type="compositionally biased region" description="Polar residues" evidence="1">
    <location>
        <begin position="1"/>
        <end position="10"/>
    </location>
</feature>
<name>A0AA35Z954_LACSI</name>
<organism evidence="2 3">
    <name type="scientific">Lactuca saligna</name>
    <name type="common">Willowleaf lettuce</name>
    <dbReference type="NCBI Taxonomy" id="75948"/>
    <lineage>
        <taxon>Eukaryota</taxon>
        <taxon>Viridiplantae</taxon>
        <taxon>Streptophyta</taxon>
        <taxon>Embryophyta</taxon>
        <taxon>Tracheophyta</taxon>
        <taxon>Spermatophyta</taxon>
        <taxon>Magnoliopsida</taxon>
        <taxon>eudicotyledons</taxon>
        <taxon>Gunneridae</taxon>
        <taxon>Pentapetalae</taxon>
        <taxon>asterids</taxon>
        <taxon>campanulids</taxon>
        <taxon>Asterales</taxon>
        <taxon>Asteraceae</taxon>
        <taxon>Cichorioideae</taxon>
        <taxon>Cichorieae</taxon>
        <taxon>Lactucinae</taxon>
        <taxon>Lactuca</taxon>
    </lineage>
</organism>
<proteinExistence type="predicted"/>
<reference evidence="2" key="1">
    <citation type="submission" date="2023-04" db="EMBL/GenBank/DDBJ databases">
        <authorList>
            <person name="Vijverberg K."/>
            <person name="Xiong W."/>
            <person name="Schranz E."/>
        </authorList>
    </citation>
    <scope>NUCLEOTIDE SEQUENCE</scope>
</reference>
<feature type="region of interest" description="Disordered" evidence="1">
    <location>
        <begin position="1"/>
        <end position="23"/>
    </location>
</feature>
<sequence>MGQNKVSCKNPSVKPTPKPKNKIGRLRLNLELTNCTRLGRSGGRGGRRGGRSGGRGSTSVYEEGESFGEKALGIETQFVTQTTPNVDSQFVTQTAPTVDSEHVPETREADVTIDVEGDGLDMADLDQILHDLSYLRKSNILKQRSFCDLISPNHNLKDLMLWFTNPNKLQSEHVPETQDDNDENKKENDYEDEVEELQEDNDGDGAEDDEGGV</sequence>
<evidence type="ECO:0000256" key="1">
    <source>
        <dbReference type="SAM" id="MobiDB-lite"/>
    </source>
</evidence>
<gene>
    <name evidence="2" type="ORF">LSALG_LOCUS27550</name>
</gene>
<evidence type="ECO:0000313" key="3">
    <source>
        <dbReference type="Proteomes" id="UP001177003"/>
    </source>
</evidence>
<dbReference type="AlphaFoldDB" id="A0AA35Z954"/>
<protein>
    <submittedName>
        <fullName evidence="2">Uncharacterized protein</fullName>
    </submittedName>
</protein>
<feature type="compositionally biased region" description="Acidic residues" evidence="1">
    <location>
        <begin position="189"/>
        <end position="213"/>
    </location>
</feature>
<keyword evidence="3" id="KW-1185">Reference proteome</keyword>
<dbReference type="EMBL" id="OX465081">
    <property type="protein sequence ID" value="CAI9288233.1"/>
    <property type="molecule type" value="Genomic_DNA"/>
</dbReference>
<evidence type="ECO:0000313" key="2">
    <source>
        <dbReference type="EMBL" id="CAI9288233.1"/>
    </source>
</evidence>
<dbReference type="Proteomes" id="UP001177003">
    <property type="component" value="Chromosome 5"/>
</dbReference>
<feature type="region of interest" description="Disordered" evidence="1">
    <location>
        <begin position="36"/>
        <end position="63"/>
    </location>
</feature>